<evidence type="ECO:0000313" key="2">
    <source>
        <dbReference type="EMBL" id="SDF54213.1"/>
    </source>
</evidence>
<protein>
    <submittedName>
        <fullName evidence="2">Uncharacterized protein</fullName>
    </submittedName>
</protein>
<dbReference type="AlphaFoldDB" id="A0A1G7LXN7"/>
<dbReference type="Pfam" id="PF19744">
    <property type="entry name" value="DUF6232"/>
    <property type="match status" value="1"/>
</dbReference>
<proteinExistence type="predicted"/>
<reference evidence="2 3" key="1">
    <citation type="submission" date="2016-10" db="EMBL/GenBank/DDBJ databases">
        <authorList>
            <person name="de Groot N.N."/>
        </authorList>
    </citation>
    <scope>NUCLEOTIDE SEQUENCE [LARGE SCALE GENOMIC DNA]</scope>
    <source>
        <strain evidence="3">DSM 938 / 37b4</strain>
    </source>
</reference>
<feature type="transmembrane region" description="Helical" evidence="1">
    <location>
        <begin position="65"/>
        <end position="88"/>
    </location>
</feature>
<dbReference type="InterPro" id="IPR045629">
    <property type="entry name" value="DUF6232"/>
</dbReference>
<keyword evidence="1" id="KW-1133">Transmembrane helix</keyword>
<dbReference type="Proteomes" id="UP000183812">
    <property type="component" value="Unassembled WGS sequence"/>
</dbReference>
<name>A0A1G7LXN7_RHOCA</name>
<sequence length="144" mass="15716">MPHKGRLGQSFKQHSGFSMAQKSFVPLSVSNIEITPELARFGETCYPIANIGAVSVSTKKIGYRLGGFFLCVIGVLVAAFTESPWWLILSLLGFASLFKSPDYEFTLILATSSGNRQAFTTRDKAEFDEVRSSLEAAITARGRG</sequence>
<evidence type="ECO:0000313" key="3">
    <source>
        <dbReference type="Proteomes" id="UP000183812"/>
    </source>
</evidence>
<keyword evidence="1" id="KW-0812">Transmembrane</keyword>
<dbReference type="RefSeq" id="WP_139182448.1">
    <property type="nucleotide sequence ID" value="NZ_CP119563.1"/>
</dbReference>
<dbReference type="EMBL" id="FNAY01000012">
    <property type="protein sequence ID" value="SDF54213.1"/>
    <property type="molecule type" value="Genomic_DNA"/>
</dbReference>
<keyword evidence="1" id="KW-0472">Membrane</keyword>
<accession>A0A1G7LXN7</accession>
<organism evidence="2 3">
    <name type="scientific">Rhodobacter capsulatus</name>
    <name type="common">Rhodopseudomonas capsulata</name>
    <dbReference type="NCBI Taxonomy" id="1061"/>
    <lineage>
        <taxon>Bacteria</taxon>
        <taxon>Pseudomonadati</taxon>
        <taxon>Pseudomonadota</taxon>
        <taxon>Alphaproteobacteria</taxon>
        <taxon>Rhodobacterales</taxon>
        <taxon>Rhodobacter group</taxon>
        <taxon>Rhodobacter</taxon>
    </lineage>
</organism>
<gene>
    <name evidence="2" type="ORF">SAMN04244550_02426</name>
</gene>
<evidence type="ECO:0000256" key="1">
    <source>
        <dbReference type="SAM" id="Phobius"/>
    </source>
</evidence>